<dbReference type="GO" id="GO:0020037">
    <property type="term" value="F:heme binding"/>
    <property type="evidence" value="ECO:0007669"/>
    <property type="project" value="InterPro"/>
</dbReference>
<dbReference type="Proteomes" id="UP000295238">
    <property type="component" value="Unassembled WGS sequence"/>
</dbReference>
<dbReference type="GO" id="GO:0009055">
    <property type="term" value="F:electron transfer activity"/>
    <property type="evidence" value="ECO:0007669"/>
    <property type="project" value="InterPro"/>
</dbReference>
<keyword evidence="3 6" id="KW-0479">Metal-binding</keyword>
<dbReference type="EMBL" id="SMTL01000003">
    <property type="protein sequence ID" value="TDK35464.1"/>
    <property type="molecule type" value="Genomic_DNA"/>
</dbReference>
<dbReference type="PROSITE" id="PS51007">
    <property type="entry name" value="CYTC"/>
    <property type="match status" value="1"/>
</dbReference>
<organism evidence="9 10">
    <name type="scientific">Rhizobium deserti</name>
    <dbReference type="NCBI Taxonomy" id="2547961"/>
    <lineage>
        <taxon>Bacteria</taxon>
        <taxon>Pseudomonadati</taxon>
        <taxon>Pseudomonadota</taxon>
        <taxon>Alphaproteobacteria</taxon>
        <taxon>Hyphomicrobiales</taxon>
        <taxon>Rhizobiaceae</taxon>
        <taxon>Rhizobium/Agrobacterium group</taxon>
        <taxon>Rhizobium</taxon>
    </lineage>
</organism>
<dbReference type="Gene3D" id="1.10.760.10">
    <property type="entry name" value="Cytochrome c-like domain"/>
    <property type="match status" value="1"/>
</dbReference>
<proteinExistence type="predicted"/>
<evidence type="ECO:0000256" key="6">
    <source>
        <dbReference type="PROSITE-ProRule" id="PRU00433"/>
    </source>
</evidence>
<keyword evidence="5 6" id="KW-0408">Iron</keyword>
<comment type="caution">
    <text evidence="9">The sequence shown here is derived from an EMBL/GenBank/DDBJ whole genome shotgun (WGS) entry which is preliminary data.</text>
</comment>
<dbReference type="InterPro" id="IPR002327">
    <property type="entry name" value="Cyt_c_1A/1B"/>
</dbReference>
<evidence type="ECO:0000256" key="1">
    <source>
        <dbReference type="ARBA" id="ARBA00022448"/>
    </source>
</evidence>
<sequence>MSHPTVPAWAALLAFAFTLPASAADLEHGKRVFRSCASCHAIETDRNGFGPHLKGVVGRKAGSLPDYNYSPAMRAAGESGLVWNEQALTEFLADPKGKVPGNKMRFWGLWKSESDDLIAYLKAHP</sequence>
<dbReference type="OrthoDB" id="9805828at2"/>
<dbReference type="SUPFAM" id="SSF46626">
    <property type="entry name" value="Cytochrome c"/>
    <property type="match status" value="1"/>
</dbReference>
<evidence type="ECO:0000256" key="4">
    <source>
        <dbReference type="ARBA" id="ARBA00022982"/>
    </source>
</evidence>
<evidence type="ECO:0000313" key="9">
    <source>
        <dbReference type="EMBL" id="TDK35464.1"/>
    </source>
</evidence>
<dbReference type="GO" id="GO:0046872">
    <property type="term" value="F:metal ion binding"/>
    <property type="evidence" value="ECO:0007669"/>
    <property type="project" value="UniProtKB-KW"/>
</dbReference>
<keyword evidence="7" id="KW-0732">Signal</keyword>
<dbReference type="PANTHER" id="PTHR11961">
    <property type="entry name" value="CYTOCHROME C"/>
    <property type="match status" value="1"/>
</dbReference>
<accession>A0A4R5UHL9</accession>
<evidence type="ECO:0000256" key="3">
    <source>
        <dbReference type="ARBA" id="ARBA00022723"/>
    </source>
</evidence>
<evidence type="ECO:0000256" key="7">
    <source>
        <dbReference type="SAM" id="SignalP"/>
    </source>
</evidence>
<feature type="chain" id="PRO_5020791351" evidence="7">
    <location>
        <begin position="24"/>
        <end position="125"/>
    </location>
</feature>
<feature type="domain" description="Cytochrome c" evidence="8">
    <location>
        <begin position="24"/>
        <end position="125"/>
    </location>
</feature>
<dbReference type="InterPro" id="IPR036909">
    <property type="entry name" value="Cyt_c-like_dom_sf"/>
</dbReference>
<dbReference type="AlphaFoldDB" id="A0A4R5UHL9"/>
<gene>
    <name evidence="9" type="ORF">E2F50_14595</name>
</gene>
<protein>
    <submittedName>
        <fullName evidence="9">Cytochrome c family protein</fullName>
    </submittedName>
</protein>
<dbReference type="InterPro" id="IPR009056">
    <property type="entry name" value="Cyt_c-like_dom"/>
</dbReference>
<dbReference type="RefSeq" id="WP_133316885.1">
    <property type="nucleotide sequence ID" value="NZ_SMTL01000003.1"/>
</dbReference>
<dbReference type="PRINTS" id="PR00604">
    <property type="entry name" value="CYTCHRMECIAB"/>
</dbReference>
<keyword evidence="10" id="KW-1185">Reference proteome</keyword>
<reference evidence="9 10" key="1">
    <citation type="submission" date="2019-03" db="EMBL/GenBank/DDBJ databases">
        <title>Rhizobium sp. nov., an bacterium isolated from biocrust in Mu Us Desert.</title>
        <authorList>
            <person name="Lixiong L."/>
        </authorList>
    </citation>
    <scope>NUCLEOTIDE SEQUENCE [LARGE SCALE GENOMIC DNA]</scope>
    <source>
        <strain evidence="9 10">SPY-1</strain>
    </source>
</reference>
<evidence type="ECO:0000256" key="5">
    <source>
        <dbReference type="ARBA" id="ARBA00023004"/>
    </source>
</evidence>
<feature type="signal peptide" evidence="7">
    <location>
        <begin position="1"/>
        <end position="23"/>
    </location>
</feature>
<evidence type="ECO:0000313" key="10">
    <source>
        <dbReference type="Proteomes" id="UP000295238"/>
    </source>
</evidence>
<name>A0A4R5UHL9_9HYPH</name>
<keyword evidence="4" id="KW-0249">Electron transport</keyword>
<keyword evidence="2 6" id="KW-0349">Heme</keyword>
<keyword evidence="1" id="KW-0813">Transport</keyword>
<dbReference type="Pfam" id="PF00034">
    <property type="entry name" value="Cytochrom_C"/>
    <property type="match status" value="1"/>
</dbReference>
<evidence type="ECO:0000256" key="2">
    <source>
        <dbReference type="ARBA" id="ARBA00022617"/>
    </source>
</evidence>
<evidence type="ECO:0000259" key="8">
    <source>
        <dbReference type="PROSITE" id="PS51007"/>
    </source>
</evidence>